<proteinExistence type="predicted"/>
<evidence type="ECO:0000256" key="1">
    <source>
        <dbReference type="ARBA" id="ARBA00022741"/>
    </source>
</evidence>
<feature type="domain" description="SF3 helicase" evidence="4">
    <location>
        <begin position="180"/>
        <end position="339"/>
    </location>
</feature>
<gene>
    <name evidence="5" type="ORF">ABID08_003265</name>
</gene>
<dbReference type="InterPro" id="IPR014015">
    <property type="entry name" value="Helicase_SF3_DNA-vir"/>
</dbReference>
<dbReference type="Pfam" id="PF08706">
    <property type="entry name" value="D5_N"/>
    <property type="match status" value="1"/>
</dbReference>
<protein>
    <submittedName>
        <fullName evidence="5">DNA primase/helicase</fullName>
    </submittedName>
</protein>
<comment type="caution">
    <text evidence="5">The sequence shown here is derived from an EMBL/GenBank/DDBJ whole genome shotgun (WGS) entry which is preliminary data.</text>
</comment>
<evidence type="ECO:0000313" key="6">
    <source>
        <dbReference type="Proteomes" id="UP001549077"/>
    </source>
</evidence>
<dbReference type="InterPro" id="IPR006500">
    <property type="entry name" value="Helicase_put_C_phage/plasmid"/>
</dbReference>
<dbReference type="InterPro" id="IPR051620">
    <property type="entry name" value="ORF904-like_C"/>
</dbReference>
<evidence type="ECO:0000256" key="3">
    <source>
        <dbReference type="ARBA" id="ARBA00022840"/>
    </source>
</evidence>
<dbReference type="EMBL" id="JBEPMY010000008">
    <property type="protein sequence ID" value="MET3755894.1"/>
    <property type="molecule type" value="Genomic_DNA"/>
</dbReference>
<name>A0ABV2MHH4_9HYPH</name>
<dbReference type="InterPro" id="IPR045455">
    <property type="entry name" value="NrS-1_pol-like_helicase"/>
</dbReference>
<keyword evidence="3" id="KW-0067">ATP-binding</keyword>
<dbReference type="Gene3D" id="3.40.50.300">
    <property type="entry name" value="P-loop containing nucleotide triphosphate hydrolases"/>
    <property type="match status" value="1"/>
</dbReference>
<keyword evidence="6" id="KW-1185">Reference proteome</keyword>
<dbReference type="SMART" id="SM00885">
    <property type="entry name" value="D5_N"/>
    <property type="match status" value="1"/>
</dbReference>
<dbReference type="NCBIfam" id="TIGR01613">
    <property type="entry name" value="primase_Cterm"/>
    <property type="match status" value="1"/>
</dbReference>
<dbReference type="GeneID" id="91150033"/>
<sequence length="466" mass="52606">MTDEPKFAAFRLNEYQKAHRIAEPDPPAFSEEALALEFADRNNFHFRYVAAWSQWMEWDGMVWRADKTLGVYDQCRRLCREFASDCDGKEEVRRRLASAKTVAAVASLIRADRRIAAAIDQWDRDDWIINTPAGVVDLTTGRSRIASPGDYLTKISTVAPGDDCPIWRAFLARVTAGDEELQAFLQRMAGYCLTGITREHALFFLFGHGGNGKSVFIDTLMNVVGDYGRSAPIETFVASSGDRHPTELAGLRGARLVTAVETEGGRRWAESKIKALTGGDRIAARFMRQDFFEYKPQFKLVIAGNHKPSLRSVDEAIRRRFNLIPFTVTIPPEERDETLTEKLREEWPGILTWAIEGCLEWQRLGLSPPKAVTEATAHYLDAEDALSAWIEDCCQRDPQAFEGTVPLYTSWKGWAERSGETAGSQKRFKQELEARGFTSDRVHKMRGIHGLRLSEPARGGRYGEFD</sequence>
<keyword evidence="2" id="KW-0378">Hydrolase</keyword>
<dbReference type="PANTHER" id="PTHR35372">
    <property type="entry name" value="ATP BINDING PROTEIN-RELATED"/>
    <property type="match status" value="1"/>
</dbReference>
<evidence type="ECO:0000256" key="2">
    <source>
        <dbReference type="ARBA" id="ARBA00022801"/>
    </source>
</evidence>
<dbReference type="PANTHER" id="PTHR35372:SF2">
    <property type="entry name" value="SF3 HELICASE DOMAIN-CONTAINING PROTEIN"/>
    <property type="match status" value="1"/>
</dbReference>
<keyword evidence="1" id="KW-0547">Nucleotide-binding</keyword>
<dbReference type="SUPFAM" id="SSF52540">
    <property type="entry name" value="P-loop containing nucleoside triphosphate hydrolases"/>
    <property type="match status" value="1"/>
</dbReference>
<dbReference type="Proteomes" id="UP001549077">
    <property type="component" value="Unassembled WGS sequence"/>
</dbReference>
<dbReference type="RefSeq" id="WP_168296136.1">
    <property type="nucleotide sequence ID" value="NZ_CP071604.1"/>
</dbReference>
<dbReference type="InterPro" id="IPR027417">
    <property type="entry name" value="P-loop_NTPase"/>
</dbReference>
<dbReference type="Pfam" id="PF19263">
    <property type="entry name" value="DUF5906"/>
    <property type="match status" value="1"/>
</dbReference>
<evidence type="ECO:0000313" key="5">
    <source>
        <dbReference type="EMBL" id="MET3755894.1"/>
    </source>
</evidence>
<organism evidence="5 6">
    <name type="scientific">Rhizobium binae</name>
    <dbReference type="NCBI Taxonomy" id="1138190"/>
    <lineage>
        <taxon>Bacteria</taxon>
        <taxon>Pseudomonadati</taxon>
        <taxon>Pseudomonadota</taxon>
        <taxon>Alphaproteobacteria</taxon>
        <taxon>Hyphomicrobiales</taxon>
        <taxon>Rhizobiaceae</taxon>
        <taxon>Rhizobium/Agrobacterium group</taxon>
        <taxon>Rhizobium</taxon>
    </lineage>
</organism>
<dbReference type="InterPro" id="IPR014818">
    <property type="entry name" value="Phage/plasmid_primase_P4_C"/>
</dbReference>
<reference evidence="5 6" key="1">
    <citation type="submission" date="2024-06" db="EMBL/GenBank/DDBJ databases">
        <title>Genomic Encyclopedia of Type Strains, Phase IV (KMG-IV): sequencing the most valuable type-strain genomes for metagenomic binning, comparative biology and taxonomic classification.</title>
        <authorList>
            <person name="Goeker M."/>
        </authorList>
    </citation>
    <scope>NUCLEOTIDE SEQUENCE [LARGE SCALE GENOMIC DNA]</scope>
    <source>
        <strain evidence="5 6">DSM 29288</strain>
    </source>
</reference>
<evidence type="ECO:0000259" key="4">
    <source>
        <dbReference type="PROSITE" id="PS51206"/>
    </source>
</evidence>
<dbReference type="PROSITE" id="PS51206">
    <property type="entry name" value="SF3_HELICASE_1"/>
    <property type="match status" value="1"/>
</dbReference>
<accession>A0ABV2MHH4</accession>